<sequence>MEWKVESMPNLLSLRLLTLNRKFNPRKVRKPKSVYVFEFSSFFGLQKPFESHSLRVARHDQNYFPDREGRIWEYYPIPFKGWGSILPNFGDLSLEVAKVLSIHKITELISLF</sequence>
<protein>
    <submittedName>
        <fullName evidence="2">Uncharacterized protein</fullName>
    </submittedName>
</protein>
<reference evidence="2" key="1">
    <citation type="submission" date="2016-11" db="UniProtKB">
        <authorList>
            <consortium name="WormBaseParasite"/>
        </authorList>
    </citation>
    <scope>IDENTIFICATION</scope>
</reference>
<dbReference type="AlphaFoldDB" id="A0A1I7WEV9"/>
<evidence type="ECO:0000313" key="2">
    <source>
        <dbReference type="WBParaSite" id="Hba_03492"/>
    </source>
</evidence>
<evidence type="ECO:0000313" key="1">
    <source>
        <dbReference type="Proteomes" id="UP000095283"/>
    </source>
</evidence>
<name>A0A1I7WEV9_HETBA</name>
<keyword evidence="1" id="KW-1185">Reference proteome</keyword>
<dbReference type="Proteomes" id="UP000095283">
    <property type="component" value="Unplaced"/>
</dbReference>
<organism evidence="1 2">
    <name type="scientific">Heterorhabditis bacteriophora</name>
    <name type="common">Entomopathogenic nematode worm</name>
    <dbReference type="NCBI Taxonomy" id="37862"/>
    <lineage>
        <taxon>Eukaryota</taxon>
        <taxon>Metazoa</taxon>
        <taxon>Ecdysozoa</taxon>
        <taxon>Nematoda</taxon>
        <taxon>Chromadorea</taxon>
        <taxon>Rhabditida</taxon>
        <taxon>Rhabditina</taxon>
        <taxon>Rhabditomorpha</taxon>
        <taxon>Strongyloidea</taxon>
        <taxon>Heterorhabditidae</taxon>
        <taxon>Heterorhabditis</taxon>
    </lineage>
</organism>
<proteinExistence type="predicted"/>
<dbReference type="WBParaSite" id="Hba_03492">
    <property type="protein sequence ID" value="Hba_03492"/>
    <property type="gene ID" value="Hba_03492"/>
</dbReference>
<accession>A0A1I7WEV9</accession>